<dbReference type="GO" id="GO:0010608">
    <property type="term" value="P:post-transcriptional regulation of gene expression"/>
    <property type="evidence" value="ECO:0007669"/>
    <property type="project" value="TreeGrafter"/>
</dbReference>
<gene>
    <name evidence="4" type="ORF">SteCoe_9466</name>
</gene>
<dbReference type="Gene3D" id="1.25.10.10">
    <property type="entry name" value="Leucine-rich Repeat Variant"/>
    <property type="match status" value="1"/>
</dbReference>
<evidence type="ECO:0000256" key="1">
    <source>
        <dbReference type="ARBA" id="ARBA00022737"/>
    </source>
</evidence>
<dbReference type="Proteomes" id="UP000187209">
    <property type="component" value="Unassembled WGS sequence"/>
</dbReference>
<dbReference type="InterPro" id="IPR011989">
    <property type="entry name" value="ARM-like"/>
</dbReference>
<evidence type="ECO:0000256" key="2">
    <source>
        <dbReference type="PROSITE-ProRule" id="PRU00317"/>
    </source>
</evidence>
<feature type="repeat" description="Pumilio" evidence="2">
    <location>
        <begin position="128"/>
        <end position="163"/>
    </location>
</feature>
<dbReference type="EMBL" id="MPUH01000147">
    <property type="protein sequence ID" value="OMJ88601.1"/>
    <property type="molecule type" value="Genomic_DNA"/>
</dbReference>
<dbReference type="InterPro" id="IPR001313">
    <property type="entry name" value="Pumilio_RNA-bd_rpt"/>
</dbReference>
<keyword evidence="5" id="KW-1185">Reference proteome</keyword>
<dbReference type="PROSITE" id="PS50303">
    <property type="entry name" value="PUM_HD"/>
    <property type="match status" value="1"/>
</dbReference>
<evidence type="ECO:0000313" key="5">
    <source>
        <dbReference type="Proteomes" id="UP000187209"/>
    </source>
</evidence>
<dbReference type="AlphaFoldDB" id="A0A1R2CHX2"/>
<sequence>MERSKNITYTLSKRKVDDCVLNPNENSSDSFQERVSTNFSSQTSLVQTSNCDHKAVPSDLIQIFPLTKFFSKSLQQQISKSSPTELDKLIKALQKHMSELMIDLYGNYLCQTLFHTCSADQRLSLLNALRGSLVSISYHPRGTHALQNLIAMTNLKEEESIYRDEFKGNIVEMSKDVNASHVVQRLLINVSNKYFVIREMMGHVKELAVDKFGVCVLKKCCNDPQIMSEVLGDSLLLIQHPYGNYVVQCILEIWKEEVGYEFGTSIQGRITQLCLQKYSSNVIEKALKIDYVRDCIVKELLTEDKIKELIGNQYGCYVLRTLASVCLAKDRLSVLDSVNNHLKGLFAPKLKPLWQEIIQGLSR</sequence>
<evidence type="ECO:0000313" key="4">
    <source>
        <dbReference type="EMBL" id="OMJ88601.1"/>
    </source>
</evidence>
<feature type="repeat" description="Pumilio" evidence="2">
    <location>
        <begin position="299"/>
        <end position="336"/>
    </location>
</feature>
<dbReference type="GO" id="GO:0003729">
    <property type="term" value="F:mRNA binding"/>
    <property type="evidence" value="ECO:0007669"/>
    <property type="project" value="TreeGrafter"/>
</dbReference>
<dbReference type="InterPro" id="IPR016024">
    <property type="entry name" value="ARM-type_fold"/>
</dbReference>
<feature type="domain" description="PUM-HD" evidence="3">
    <location>
        <begin position="26"/>
        <end position="361"/>
    </location>
</feature>
<dbReference type="SMART" id="SM00025">
    <property type="entry name" value="Pumilio"/>
    <property type="match status" value="7"/>
</dbReference>
<accession>A0A1R2CHX2</accession>
<dbReference type="GO" id="GO:0005737">
    <property type="term" value="C:cytoplasm"/>
    <property type="evidence" value="ECO:0007669"/>
    <property type="project" value="TreeGrafter"/>
</dbReference>
<reference evidence="4 5" key="1">
    <citation type="submission" date="2016-11" db="EMBL/GenBank/DDBJ databases">
        <title>The macronuclear genome of Stentor coeruleus: a giant cell with tiny introns.</title>
        <authorList>
            <person name="Slabodnick M."/>
            <person name="Ruby J.G."/>
            <person name="Reiff S.B."/>
            <person name="Swart E.C."/>
            <person name="Gosai S."/>
            <person name="Prabakaran S."/>
            <person name="Witkowska E."/>
            <person name="Larue G.E."/>
            <person name="Fisher S."/>
            <person name="Freeman R.M."/>
            <person name="Gunawardena J."/>
            <person name="Chu W."/>
            <person name="Stover N.A."/>
            <person name="Gregory B.D."/>
            <person name="Nowacki M."/>
            <person name="Derisi J."/>
            <person name="Roy S.W."/>
            <person name="Marshall W.F."/>
            <person name="Sood P."/>
        </authorList>
    </citation>
    <scope>NUCLEOTIDE SEQUENCE [LARGE SCALE GENOMIC DNA]</scope>
    <source>
        <strain evidence="4">WM001</strain>
    </source>
</reference>
<dbReference type="PANTHER" id="PTHR12537:SF13">
    <property type="entry name" value="PUMILIO HOMOLOGY DOMAIN FAMILY MEMBER 4"/>
    <property type="match status" value="1"/>
</dbReference>
<keyword evidence="1" id="KW-0677">Repeat</keyword>
<evidence type="ECO:0000259" key="3">
    <source>
        <dbReference type="PROSITE" id="PS50303"/>
    </source>
</evidence>
<name>A0A1R2CHX2_9CILI</name>
<proteinExistence type="predicted"/>
<feature type="repeat" description="Pumilio" evidence="2">
    <location>
        <begin position="165"/>
        <end position="202"/>
    </location>
</feature>
<organism evidence="4 5">
    <name type="scientific">Stentor coeruleus</name>
    <dbReference type="NCBI Taxonomy" id="5963"/>
    <lineage>
        <taxon>Eukaryota</taxon>
        <taxon>Sar</taxon>
        <taxon>Alveolata</taxon>
        <taxon>Ciliophora</taxon>
        <taxon>Postciliodesmatophora</taxon>
        <taxon>Heterotrichea</taxon>
        <taxon>Heterotrichida</taxon>
        <taxon>Stentoridae</taxon>
        <taxon>Stentor</taxon>
    </lineage>
</organism>
<feature type="repeat" description="Pumilio" evidence="2">
    <location>
        <begin position="92"/>
        <end position="127"/>
    </location>
</feature>
<dbReference type="PROSITE" id="PS50302">
    <property type="entry name" value="PUM"/>
    <property type="match status" value="4"/>
</dbReference>
<dbReference type="OrthoDB" id="668540at2759"/>
<comment type="caution">
    <text evidence="4">The sequence shown here is derived from an EMBL/GenBank/DDBJ whole genome shotgun (WGS) entry which is preliminary data.</text>
</comment>
<protein>
    <recommendedName>
        <fullName evidence="3">PUM-HD domain-containing protein</fullName>
    </recommendedName>
</protein>
<dbReference type="InterPro" id="IPR033133">
    <property type="entry name" value="PUM-HD"/>
</dbReference>
<dbReference type="Pfam" id="PF00806">
    <property type="entry name" value="PUF"/>
    <property type="match status" value="6"/>
</dbReference>
<dbReference type="PANTHER" id="PTHR12537">
    <property type="entry name" value="RNA BINDING PROTEIN PUMILIO-RELATED"/>
    <property type="match status" value="1"/>
</dbReference>
<dbReference type="SUPFAM" id="SSF48371">
    <property type="entry name" value="ARM repeat"/>
    <property type="match status" value="1"/>
</dbReference>